<dbReference type="InterPro" id="IPR048300">
    <property type="entry name" value="TACO1_YebC-like_2nd/3rd_dom"/>
</dbReference>
<evidence type="ECO:0000256" key="1">
    <source>
        <dbReference type="ARBA" id="ARBA00008724"/>
    </source>
</evidence>
<dbReference type="EMBL" id="MFGJ01000001">
    <property type="protein sequence ID" value="OGF33539.1"/>
    <property type="molecule type" value="Genomic_DNA"/>
</dbReference>
<sequence length="238" mass="26660">MSGHSKWANIQVRKGTQDKKRANLFSKLTRNIILAARGGSDLDTNFKLRLAVEKAKESNVPKDNIERAIAKGSGESGADQIEEIIYEGHGPNGVAILIEVVTDNRNRTSSEVKHILSKYGGALAGPNSVKWMFEHKGVLRINENQYSEKDEFQLELIDFGADDVIEEDGGLTVMAKFETFPRLKLALEKKGINLEYASLDWVAKETIDVKDDVKERLDKLFEALEDDDDVANYYSNAR</sequence>
<dbReference type="PANTHER" id="PTHR12532:SF0">
    <property type="entry name" value="TRANSLATIONAL ACTIVATOR OF CYTOCHROME C OXIDASE 1"/>
    <property type="match status" value="1"/>
</dbReference>
<protein>
    <recommendedName>
        <fullName evidence="4">Probable transcriptional regulatory protein A2478_02125</fullName>
    </recommendedName>
</protein>
<evidence type="ECO:0000313" key="8">
    <source>
        <dbReference type="Proteomes" id="UP000179001"/>
    </source>
</evidence>
<proteinExistence type="inferred from homology"/>
<keyword evidence="4" id="KW-0238">DNA-binding</keyword>
<dbReference type="NCBIfam" id="NF001030">
    <property type="entry name" value="PRK00110.1"/>
    <property type="match status" value="1"/>
</dbReference>
<organism evidence="7 8">
    <name type="scientific">Candidatus Falkowbacteria bacterium RIFOXYC2_FULL_36_12</name>
    <dbReference type="NCBI Taxonomy" id="1798002"/>
    <lineage>
        <taxon>Bacteria</taxon>
        <taxon>Candidatus Falkowiibacteriota</taxon>
    </lineage>
</organism>
<evidence type="ECO:0000259" key="5">
    <source>
        <dbReference type="Pfam" id="PF01709"/>
    </source>
</evidence>
<dbReference type="AlphaFoldDB" id="A0A1F5T3R6"/>
<dbReference type="SUPFAM" id="SSF75625">
    <property type="entry name" value="YebC-like"/>
    <property type="match status" value="1"/>
</dbReference>
<dbReference type="Pfam" id="PF01709">
    <property type="entry name" value="Transcrip_reg"/>
    <property type="match status" value="1"/>
</dbReference>
<dbReference type="Proteomes" id="UP000179001">
    <property type="component" value="Unassembled WGS sequence"/>
</dbReference>
<evidence type="ECO:0000313" key="7">
    <source>
        <dbReference type="EMBL" id="OGF33539.1"/>
    </source>
</evidence>
<dbReference type="InterPro" id="IPR029072">
    <property type="entry name" value="YebC-like"/>
</dbReference>
<dbReference type="Pfam" id="PF20772">
    <property type="entry name" value="TACO1_YebC_N"/>
    <property type="match status" value="1"/>
</dbReference>
<comment type="subcellular location">
    <subcellularLocation>
        <location evidence="4">Cytoplasm</location>
    </subcellularLocation>
</comment>
<keyword evidence="4" id="KW-0963">Cytoplasm</keyword>
<dbReference type="InterPro" id="IPR049083">
    <property type="entry name" value="TACO1_YebC_N"/>
</dbReference>
<feature type="domain" description="TACO1/YebC-like N-terminal" evidence="6">
    <location>
        <begin position="5"/>
        <end position="75"/>
    </location>
</feature>
<dbReference type="InterPro" id="IPR017856">
    <property type="entry name" value="Integrase-like_N"/>
</dbReference>
<evidence type="ECO:0000256" key="4">
    <source>
        <dbReference type="HAMAP-Rule" id="MF_00693"/>
    </source>
</evidence>
<dbReference type="InterPro" id="IPR026564">
    <property type="entry name" value="Transcrip_reg_TACO1-like_dom3"/>
</dbReference>
<dbReference type="STRING" id="1798002.A2478_02125"/>
<dbReference type="InterPro" id="IPR002876">
    <property type="entry name" value="Transcrip_reg_TACO1-like"/>
</dbReference>
<dbReference type="Gene3D" id="3.30.70.980">
    <property type="match status" value="2"/>
</dbReference>
<reference evidence="7 8" key="1">
    <citation type="journal article" date="2016" name="Nat. Commun.">
        <title>Thousands of microbial genomes shed light on interconnected biogeochemical processes in an aquifer system.</title>
        <authorList>
            <person name="Anantharaman K."/>
            <person name="Brown C.T."/>
            <person name="Hug L.A."/>
            <person name="Sharon I."/>
            <person name="Castelle C.J."/>
            <person name="Probst A.J."/>
            <person name="Thomas B.C."/>
            <person name="Singh A."/>
            <person name="Wilkins M.J."/>
            <person name="Karaoz U."/>
            <person name="Brodie E.L."/>
            <person name="Williams K.H."/>
            <person name="Hubbard S.S."/>
            <person name="Banfield J.F."/>
        </authorList>
    </citation>
    <scope>NUCLEOTIDE SEQUENCE [LARGE SCALE GENOMIC DNA]</scope>
</reference>
<dbReference type="GO" id="GO:0003677">
    <property type="term" value="F:DNA binding"/>
    <property type="evidence" value="ECO:0007669"/>
    <property type="project" value="UniProtKB-UniRule"/>
</dbReference>
<dbReference type="GO" id="GO:0006355">
    <property type="term" value="P:regulation of DNA-templated transcription"/>
    <property type="evidence" value="ECO:0007669"/>
    <property type="project" value="UniProtKB-UniRule"/>
</dbReference>
<dbReference type="Gene3D" id="1.10.10.200">
    <property type="match status" value="1"/>
</dbReference>
<evidence type="ECO:0000256" key="3">
    <source>
        <dbReference type="ARBA" id="ARBA00023163"/>
    </source>
</evidence>
<comment type="similarity">
    <text evidence="1 4">Belongs to the TACO1 family.</text>
</comment>
<name>A0A1F5T3R6_9BACT</name>
<dbReference type="GO" id="GO:0005737">
    <property type="term" value="C:cytoplasm"/>
    <property type="evidence" value="ECO:0007669"/>
    <property type="project" value="UniProtKB-SubCell"/>
</dbReference>
<comment type="caution">
    <text evidence="7">The sequence shown here is derived from an EMBL/GenBank/DDBJ whole genome shotgun (WGS) entry which is preliminary data.</text>
</comment>
<feature type="domain" description="TACO1/YebC-like second and third" evidence="5">
    <location>
        <begin position="82"/>
        <end position="237"/>
    </location>
</feature>
<dbReference type="FunFam" id="1.10.10.200:FF:000002">
    <property type="entry name" value="Probable transcriptional regulatory protein CLM62_37755"/>
    <property type="match status" value="1"/>
</dbReference>
<evidence type="ECO:0000256" key="2">
    <source>
        <dbReference type="ARBA" id="ARBA00023015"/>
    </source>
</evidence>
<gene>
    <name evidence="7" type="ORF">A2478_02125</name>
</gene>
<dbReference type="HAMAP" id="MF_00693">
    <property type="entry name" value="Transcrip_reg_TACO1"/>
    <property type="match status" value="1"/>
</dbReference>
<keyword evidence="3 4" id="KW-0804">Transcription</keyword>
<dbReference type="NCBIfam" id="NF009044">
    <property type="entry name" value="PRK12378.1"/>
    <property type="match status" value="1"/>
</dbReference>
<keyword evidence="2 4" id="KW-0805">Transcription regulation</keyword>
<evidence type="ECO:0000259" key="6">
    <source>
        <dbReference type="Pfam" id="PF20772"/>
    </source>
</evidence>
<dbReference type="NCBIfam" id="TIGR01033">
    <property type="entry name" value="YebC/PmpR family DNA-binding transcriptional regulator"/>
    <property type="match status" value="1"/>
</dbReference>
<dbReference type="PANTHER" id="PTHR12532">
    <property type="entry name" value="TRANSLATIONAL ACTIVATOR OF CYTOCHROME C OXIDASE 1"/>
    <property type="match status" value="1"/>
</dbReference>
<accession>A0A1F5T3R6</accession>